<evidence type="ECO:0000259" key="2">
    <source>
        <dbReference type="PROSITE" id="PS50887"/>
    </source>
</evidence>
<name>G9XTS4_DESHA</name>
<feature type="transmembrane region" description="Helical" evidence="1">
    <location>
        <begin position="100"/>
        <end position="116"/>
    </location>
</feature>
<dbReference type="SMART" id="SM00267">
    <property type="entry name" value="GGDEF"/>
    <property type="match status" value="1"/>
</dbReference>
<dbReference type="InterPro" id="IPR029787">
    <property type="entry name" value="Nucleotide_cyclase"/>
</dbReference>
<proteinExistence type="predicted"/>
<feature type="transmembrane region" description="Helical" evidence="1">
    <location>
        <begin position="122"/>
        <end position="143"/>
    </location>
</feature>
<comment type="caution">
    <text evidence="3">The sequence shown here is derived from an EMBL/GenBank/DDBJ whole genome shotgun (WGS) entry which is preliminary data.</text>
</comment>
<keyword evidence="1" id="KW-0812">Transmembrane</keyword>
<gene>
    <name evidence="3" type="ORF">HMPREF0322_04381</name>
</gene>
<dbReference type="Pfam" id="PF00990">
    <property type="entry name" value="GGDEF"/>
    <property type="match status" value="1"/>
</dbReference>
<dbReference type="PATRIC" id="fig|537010.4.peg.4083"/>
<evidence type="ECO:0000313" key="3">
    <source>
        <dbReference type="EMBL" id="EHL04969.1"/>
    </source>
</evidence>
<dbReference type="CDD" id="cd01949">
    <property type="entry name" value="GGDEF"/>
    <property type="match status" value="1"/>
</dbReference>
<dbReference type="HOGENOM" id="CLU_000445_11_1_9"/>
<dbReference type="Proteomes" id="UP000004416">
    <property type="component" value="Unassembled WGS sequence"/>
</dbReference>
<feature type="domain" description="GGDEF" evidence="2">
    <location>
        <begin position="262"/>
        <end position="395"/>
    </location>
</feature>
<reference evidence="3 4" key="1">
    <citation type="submission" date="2011-08" db="EMBL/GenBank/DDBJ databases">
        <authorList>
            <person name="Weinstock G."/>
            <person name="Sodergren E."/>
            <person name="Clifton S."/>
            <person name="Fulton L."/>
            <person name="Fulton B."/>
            <person name="Courtney L."/>
            <person name="Fronick C."/>
            <person name="Harrison M."/>
            <person name="Strong C."/>
            <person name="Farmer C."/>
            <person name="Delahaunty K."/>
            <person name="Markovic C."/>
            <person name="Hall O."/>
            <person name="Minx P."/>
            <person name="Tomlinson C."/>
            <person name="Mitreva M."/>
            <person name="Hou S."/>
            <person name="Chen J."/>
            <person name="Wollam A."/>
            <person name="Pepin K.H."/>
            <person name="Johnson M."/>
            <person name="Bhonagiri V."/>
            <person name="Zhang X."/>
            <person name="Suruliraj S."/>
            <person name="Warren W."/>
            <person name="Chinwalla A."/>
            <person name="Mardis E.R."/>
            <person name="Wilson R.K."/>
        </authorList>
    </citation>
    <scope>NUCLEOTIDE SEQUENCE [LARGE SCALE GENOMIC DNA]</scope>
    <source>
        <strain evidence="3 4">DP7</strain>
    </source>
</reference>
<feature type="transmembrane region" description="Helical" evidence="1">
    <location>
        <begin position="155"/>
        <end position="177"/>
    </location>
</feature>
<dbReference type="NCBIfam" id="TIGR00254">
    <property type="entry name" value="GGDEF"/>
    <property type="match status" value="1"/>
</dbReference>
<dbReference type="GO" id="GO:0052621">
    <property type="term" value="F:diguanylate cyclase activity"/>
    <property type="evidence" value="ECO:0007669"/>
    <property type="project" value="TreeGrafter"/>
</dbReference>
<organism evidence="3 4">
    <name type="scientific">Desulfitobacterium hafniense DP7</name>
    <dbReference type="NCBI Taxonomy" id="537010"/>
    <lineage>
        <taxon>Bacteria</taxon>
        <taxon>Bacillati</taxon>
        <taxon>Bacillota</taxon>
        <taxon>Clostridia</taxon>
        <taxon>Eubacteriales</taxon>
        <taxon>Desulfitobacteriaceae</taxon>
        <taxon>Desulfitobacterium</taxon>
    </lineage>
</organism>
<dbReference type="PANTHER" id="PTHR45138:SF9">
    <property type="entry name" value="DIGUANYLATE CYCLASE DGCM-RELATED"/>
    <property type="match status" value="1"/>
</dbReference>
<feature type="transmembrane region" description="Helical" evidence="1">
    <location>
        <begin position="60"/>
        <end position="80"/>
    </location>
</feature>
<keyword evidence="1" id="KW-1133">Transmembrane helix</keyword>
<dbReference type="AlphaFoldDB" id="G9XTS4"/>
<feature type="transmembrane region" description="Helical" evidence="1">
    <location>
        <begin position="12"/>
        <end position="29"/>
    </location>
</feature>
<evidence type="ECO:0000313" key="4">
    <source>
        <dbReference type="Proteomes" id="UP000004416"/>
    </source>
</evidence>
<dbReference type="InterPro" id="IPR000160">
    <property type="entry name" value="GGDEF_dom"/>
</dbReference>
<dbReference type="InterPro" id="IPR043128">
    <property type="entry name" value="Rev_trsase/Diguanyl_cyclase"/>
</dbReference>
<feature type="transmembrane region" description="Helical" evidence="1">
    <location>
        <begin position="189"/>
        <end position="212"/>
    </location>
</feature>
<dbReference type="FunFam" id="3.30.70.270:FF:000001">
    <property type="entry name" value="Diguanylate cyclase domain protein"/>
    <property type="match status" value="1"/>
</dbReference>
<dbReference type="InterPro" id="IPR050469">
    <property type="entry name" value="Diguanylate_Cyclase"/>
</dbReference>
<sequence length="410" mass="46486">MMLMIDLQTLFIMTISVHFVIAISMLIYWKTQKTYPGFGYWAMSNVVAATLYVLTAARPILPVFVSIIVGNIAAILAIMIRYEGVRAFTGQTVATKKRNIVSLLSIFIILVYFTYVDDNPLMRLFFLTIWLIYYGGCIAIGILKGGTISHKLTPWIISISHVFCGIVLVFRNIVWFLDPSARNALQPVFINIMLAFTEHIMDVIVAMAFLMLNSQRLAQELFESQKELEDLATTDPLTGISNRLKLNELGNNEMIRSRRLNHPFSVIVFDIDHFKEVNDTCGHPIGDKLLVELTQKIKAEIRDIDFFGRLGGDEFVLLFPETSIQKCHAVAERLRQVTNDVALQFEDIKVHVSISLGIAEMTLEDSTIEDLLKRADENLYKAKHSGRNITFGKDDSLELLSKISKEKLEN</sequence>
<protein>
    <submittedName>
        <fullName evidence="3">Diguanylate cyclase domain protein</fullName>
    </submittedName>
</protein>
<dbReference type="GO" id="GO:0005886">
    <property type="term" value="C:plasma membrane"/>
    <property type="evidence" value="ECO:0007669"/>
    <property type="project" value="TreeGrafter"/>
</dbReference>
<dbReference type="GO" id="GO:1902201">
    <property type="term" value="P:negative regulation of bacterial-type flagellum-dependent cell motility"/>
    <property type="evidence" value="ECO:0007669"/>
    <property type="project" value="TreeGrafter"/>
</dbReference>
<dbReference type="PANTHER" id="PTHR45138">
    <property type="entry name" value="REGULATORY COMPONENTS OF SENSORY TRANSDUCTION SYSTEM"/>
    <property type="match status" value="1"/>
</dbReference>
<keyword evidence="1" id="KW-0472">Membrane</keyword>
<dbReference type="SUPFAM" id="SSF55073">
    <property type="entry name" value="Nucleotide cyclase"/>
    <property type="match status" value="1"/>
</dbReference>
<feature type="transmembrane region" description="Helical" evidence="1">
    <location>
        <begin position="38"/>
        <end position="54"/>
    </location>
</feature>
<evidence type="ECO:0000256" key="1">
    <source>
        <dbReference type="SAM" id="Phobius"/>
    </source>
</evidence>
<dbReference type="GO" id="GO:0043709">
    <property type="term" value="P:cell adhesion involved in single-species biofilm formation"/>
    <property type="evidence" value="ECO:0007669"/>
    <property type="project" value="TreeGrafter"/>
</dbReference>
<accession>G9XTS4</accession>
<dbReference type="PROSITE" id="PS50887">
    <property type="entry name" value="GGDEF"/>
    <property type="match status" value="1"/>
</dbReference>
<dbReference type="EMBL" id="AFZX01000114">
    <property type="protein sequence ID" value="EHL04969.1"/>
    <property type="molecule type" value="Genomic_DNA"/>
</dbReference>
<dbReference type="Gene3D" id="3.30.70.270">
    <property type="match status" value="1"/>
</dbReference>